<comment type="similarity">
    <text evidence="8">Belongs to the methyltransferase superfamily.</text>
</comment>
<comment type="function">
    <text evidence="8">Converts the free carboxyl group of a malonyl-thioester to its methyl ester by transfer of a methyl group from S-adenosyl-L-methionine (SAM). It allows to synthesize pimeloyl-ACP via the fatty acid synthetic pathway.</text>
</comment>
<evidence type="ECO:0000256" key="6">
    <source>
        <dbReference type="ARBA" id="ARBA00022691"/>
    </source>
</evidence>
<accession>A0A0W0VAI3</accession>
<dbReference type="InterPro" id="IPR013216">
    <property type="entry name" value="Methyltransf_11"/>
</dbReference>
<dbReference type="UniPathway" id="UPA00078"/>
<reference evidence="10 11" key="1">
    <citation type="submission" date="2015-11" db="EMBL/GenBank/DDBJ databases">
        <title>Genomic analysis of 38 Legionella species identifies large and diverse effector repertoires.</title>
        <authorList>
            <person name="Burstein D."/>
            <person name="Amaro F."/>
            <person name="Zusman T."/>
            <person name="Lifshitz Z."/>
            <person name="Cohen O."/>
            <person name="Gilbert J.A."/>
            <person name="Pupko T."/>
            <person name="Shuman H.A."/>
            <person name="Segal G."/>
        </authorList>
    </citation>
    <scope>NUCLEOTIDE SEQUENCE [LARGE SCALE GENOMIC DNA]</scope>
    <source>
        <strain evidence="10 11">BL-540</strain>
    </source>
</reference>
<dbReference type="InterPro" id="IPR029063">
    <property type="entry name" value="SAM-dependent_MTases_sf"/>
</dbReference>
<dbReference type="SUPFAM" id="SSF53335">
    <property type="entry name" value="S-adenosyl-L-methionine-dependent methyltransferases"/>
    <property type="match status" value="1"/>
</dbReference>
<evidence type="ECO:0000313" key="11">
    <source>
        <dbReference type="Proteomes" id="UP000055035"/>
    </source>
</evidence>
<dbReference type="NCBIfam" id="TIGR02072">
    <property type="entry name" value="BioC"/>
    <property type="match status" value="1"/>
</dbReference>
<dbReference type="EMBL" id="LNYJ01000011">
    <property type="protein sequence ID" value="KTD16633.1"/>
    <property type="molecule type" value="Genomic_DNA"/>
</dbReference>
<feature type="domain" description="Methyltransferase type 11" evidence="9">
    <location>
        <begin position="48"/>
        <end position="144"/>
    </location>
</feature>
<dbReference type="Proteomes" id="UP000055035">
    <property type="component" value="Unassembled WGS sequence"/>
</dbReference>
<sequence>MMKTTVEICNTFNKHAQEYEQAAKIQNEVGQRLFDRLQYLKIAPRYVLDLGCGTGLFSRQLKKRYPKAEIIGLDLASVMLKEAKRKQGWLNQWPLVNADMMQLPFATGTFDLIFANQVIHWGQPLELLIRELNRVMNNQGCLMFSTLGPDTFKELKIAWKQADAYAHTNEFLDMHDLGDCLLRERFLDPVVDMELLSVHYSTLKQLLANLKAQGVRNINQQRNEGLTGKHSWEKFEQSYESLRTEAGKYPLTYEIVYGHAWKGSQRLVTKGTETFIPIADILKSPANE</sequence>
<evidence type="ECO:0000256" key="7">
    <source>
        <dbReference type="ARBA" id="ARBA00022756"/>
    </source>
</evidence>
<dbReference type="GO" id="GO:0032259">
    <property type="term" value="P:methylation"/>
    <property type="evidence" value="ECO:0007669"/>
    <property type="project" value="UniProtKB-KW"/>
</dbReference>
<comment type="pathway">
    <text evidence="2 8">Cofactor biosynthesis; biotin biosynthesis.</text>
</comment>
<gene>
    <name evidence="8 10" type="primary">bioC</name>
    <name evidence="10" type="ORF">Ljor_0939</name>
</gene>
<keyword evidence="6 8" id="KW-0949">S-adenosyl-L-methionine</keyword>
<dbReference type="Gene3D" id="3.40.50.150">
    <property type="entry name" value="Vaccinia Virus protein VP39"/>
    <property type="match status" value="1"/>
</dbReference>
<dbReference type="GO" id="GO:0008757">
    <property type="term" value="F:S-adenosylmethionine-dependent methyltransferase activity"/>
    <property type="evidence" value="ECO:0007669"/>
    <property type="project" value="InterPro"/>
</dbReference>
<organism evidence="10 11">
    <name type="scientific">Legionella jordanis</name>
    <dbReference type="NCBI Taxonomy" id="456"/>
    <lineage>
        <taxon>Bacteria</taxon>
        <taxon>Pseudomonadati</taxon>
        <taxon>Pseudomonadota</taxon>
        <taxon>Gammaproteobacteria</taxon>
        <taxon>Legionellales</taxon>
        <taxon>Legionellaceae</taxon>
        <taxon>Legionella</taxon>
    </lineage>
</organism>
<evidence type="ECO:0000256" key="4">
    <source>
        <dbReference type="ARBA" id="ARBA00022603"/>
    </source>
</evidence>
<dbReference type="HAMAP" id="MF_00835">
    <property type="entry name" value="BioC"/>
    <property type="match status" value="1"/>
</dbReference>
<evidence type="ECO:0000256" key="8">
    <source>
        <dbReference type="HAMAP-Rule" id="MF_00835"/>
    </source>
</evidence>
<dbReference type="PANTHER" id="PTHR13090">
    <property type="entry name" value="ARGININE-HYDROXYLASE NDUFAF5, MITOCHONDRIAL"/>
    <property type="match status" value="1"/>
</dbReference>
<dbReference type="PANTHER" id="PTHR13090:SF1">
    <property type="entry name" value="ARGININE-HYDROXYLASE NDUFAF5, MITOCHONDRIAL"/>
    <property type="match status" value="1"/>
</dbReference>
<dbReference type="InterPro" id="IPR050602">
    <property type="entry name" value="Malonyl-ACP_OMT"/>
</dbReference>
<dbReference type="STRING" id="456.Ljor_0939"/>
<dbReference type="Pfam" id="PF08241">
    <property type="entry name" value="Methyltransf_11"/>
    <property type="match status" value="1"/>
</dbReference>
<evidence type="ECO:0000256" key="5">
    <source>
        <dbReference type="ARBA" id="ARBA00022679"/>
    </source>
</evidence>
<keyword evidence="5 8" id="KW-0808">Transferase</keyword>
<dbReference type="InterPro" id="IPR011814">
    <property type="entry name" value="BioC"/>
</dbReference>
<dbReference type="PATRIC" id="fig|456.5.peg.997"/>
<keyword evidence="11" id="KW-1185">Reference proteome</keyword>
<keyword evidence="4 8" id="KW-0489">Methyltransferase</keyword>
<proteinExistence type="inferred from homology"/>
<dbReference type="GO" id="GO:0010340">
    <property type="term" value="F:carboxyl-O-methyltransferase activity"/>
    <property type="evidence" value="ECO:0007669"/>
    <property type="project" value="UniProtKB-UniRule"/>
</dbReference>
<evidence type="ECO:0000256" key="1">
    <source>
        <dbReference type="ARBA" id="ARBA00000852"/>
    </source>
</evidence>
<name>A0A0W0VAI3_9GAMM</name>
<evidence type="ECO:0000259" key="9">
    <source>
        <dbReference type="Pfam" id="PF08241"/>
    </source>
</evidence>
<evidence type="ECO:0000313" key="10">
    <source>
        <dbReference type="EMBL" id="KTD16633.1"/>
    </source>
</evidence>
<comment type="catalytic activity">
    <reaction evidence="1 8">
        <text>malonyl-[ACP] + S-adenosyl-L-methionine = malonyl-[ACP] methyl ester + S-adenosyl-L-homocysteine</text>
        <dbReference type="Rhea" id="RHEA:17105"/>
        <dbReference type="Rhea" id="RHEA-COMP:9623"/>
        <dbReference type="Rhea" id="RHEA-COMP:9954"/>
        <dbReference type="ChEBI" id="CHEBI:57856"/>
        <dbReference type="ChEBI" id="CHEBI:59789"/>
        <dbReference type="ChEBI" id="CHEBI:78449"/>
        <dbReference type="ChEBI" id="CHEBI:78845"/>
        <dbReference type="EC" id="2.1.1.197"/>
    </reaction>
</comment>
<dbReference type="GO" id="GO:0009102">
    <property type="term" value="P:biotin biosynthetic process"/>
    <property type="evidence" value="ECO:0007669"/>
    <property type="project" value="UniProtKB-UniRule"/>
</dbReference>
<evidence type="ECO:0000256" key="3">
    <source>
        <dbReference type="ARBA" id="ARBA00012327"/>
    </source>
</evidence>
<comment type="caution">
    <text evidence="10">The sequence shown here is derived from an EMBL/GenBank/DDBJ whole genome shotgun (WGS) entry which is preliminary data.</text>
</comment>
<dbReference type="AlphaFoldDB" id="A0A0W0VAI3"/>
<keyword evidence="7 8" id="KW-0093">Biotin biosynthesis</keyword>
<dbReference type="GO" id="GO:0102130">
    <property type="term" value="F:malonyl-CoA methyltransferase activity"/>
    <property type="evidence" value="ECO:0007669"/>
    <property type="project" value="UniProtKB-EC"/>
</dbReference>
<evidence type="ECO:0000256" key="2">
    <source>
        <dbReference type="ARBA" id="ARBA00004746"/>
    </source>
</evidence>
<protein>
    <recommendedName>
        <fullName evidence="3 8">Malonyl-[acyl-carrier protein] O-methyltransferase</fullName>
        <shortName evidence="8">Malonyl-ACP O-methyltransferase</shortName>
        <ecNumber evidence="3 8">2.1.1.197</ecNumber>
    </recommendedName>
    <alternativeName>
        <fullName evidence="8">Biotin synthesis protein BioC</fullName>
    </alternativeName>
</protein>
<dbReference type="EC" id="2.1.1.197" evidence="3 8"/>
<dbReference type="CDD" id="cd02440">
    <property type="entry name" value="AdoMet_MTases"/>
    <property type="match status" value="1"/>
</dbReference>